<dbReference type="FunFam" id="1.10.490.10:FF:000003">
    <property type="entry name" value="Flavohemoprotein"/>
    <property type="match status" value="1"/>
</dbReference>
<comment type="similarity">
    <text evidence="10">Belongs to the globin family.</text>
</comment>
<dbReference type="Gene3D" id="2.40.30.10">
    <property type="entry name" value="Translation factors"/>
    <property type="match status" value="1"/>
</dbReference>
<evidence type="ECO:0000256" key="6">
    <source>
        <dbReference type="ARBA" id="ARBA00023004"/>
    </source>
</evidence>
<dbReference type="Pfam" id="PF00042">
    <property type="entry name" value="Globin"/>
    <property type="match status" value="1"/>
</dbReference>
<dbReference type="InterPro" id="IPR009050">
    <property type="entry name" value="Globin-like_sf"/>
</dbReference>
<evidence type="ECO:0000256" key="3">
    <source>
        <dbReference type="ARBA" id="ARBA00022617"/>
    </source>
</evidence>
<dbReference type="STRING" id="1075402.AN216_08460"/>
<dbReference type="CDD" id="cd14782">
    <property type="entry name" value="FHb-globin_2"/>
    <property type="match status" value="1"/>
</dbReference>
<gene>
    <name evidence="13" type="ORF">AN216_08460</name>
</gene>
<dbReference type="CDD" id="cd06184">
    <property type="entry name" value="flavohem_like_fad_nad_binding"/>
    <property type="match status" value="1"/>
</dbReference>
<dbReference type="GO" id="GO:0019825">
    <property type="term" value="F:oxygen binding"/>
    <property type="evidence" value="ECO:0007669"/>
    <property type="project" value="InterPro"/>
</dbReference>
<dbReference type="InterPro" id="IPR039261">
    <property type="entry name" value="FNR_nucleotide-bd"/>
</dbReference>
<dbReference type="GO" id="GO:0008941">
    <property type="term" value="F:nitric oxide dioxygenase NAD(P)H activity"/>
    <property type="evidence" value="ECO:0007669"/>
    <property type="project" value="UniProtKB-EC"/>
</dbReference>
<evidence type="ECO:0000259" key="12">
    <source>
        <dbReference type="PROSITE" id="PS51384"/>
    </source>
</evidence>
<name>A0A1E7KK35_9ACTN</name>
<dbReference type="InterPro" id="IPR001433">
    <property type="entry name" value="OxRdtase_FAD/NAD-bd"/>
</dbReference>
<evidence type="ECO:0000256" key="1">
    <source>
        <dbReference type="ARBA" id="ARBA00006401"/>
    </source>
</evidence>
<reference evidence="13 14" key="1">
    <citation type="journal article" date="2016" name="Front. Microbiol.">
        <title>Comparative Genomics Analysis of Streptomyces Species Reveals Their Adaptation to the Marine Environment and Their Diversity at the Genomic Level.</title>
        <authorList>
            <person name="Tian X."/>
            <person name="Zhang Z."/>
            <person name="Yang T."/>
            <person name="Chen M."/>
            <person name="Li J."/>
            <person name="Chen F."/>
            <person name="Yang J."/>
            <person name="Li W."/>
            <person name="Zhang B."/>
            <person name="Zhang Z."/>
            <person name="Wu J."/>
            <person name="Zhang C."/>
            <person name="Long L."/>
            <person name="Xiao J."/>
        </authorList>
    </citation>
    <scope>NUCLEOTIDE SEQUENCE [LARGE SCALE GENOMIC DNA]</scope>
    <source>
        <strain evidence="13 14">SCSIO 02100</strain>
    </source>
</reference>
<dbReference type="AlphaFoldDB" id="A0A1E7KK35"/>
<dbReference type="PROSITE" id="PS01033">
    <property type="entry name" value="GLOBIN"/>
    <property type="match status" value="1"/>
</dbReference>
<dbReference type="PANTHER" id="PTHR43396">
    <property type="entry name" value="FLAVOHEMOPROTEIN"/>
    <property type="match status" value="1"/>
</dbReference>
<dbReference type="SUPFAM" id="SSF46458">
    <property type="entry name" value="Globin-like"/>
    <property type="match status" value="1"/>
</dbReference>
<keyword evidence="14" id="KW-1185">Reference proteome</keyword>
<proteinExistence type="inferred from homology"/>
<evidence type="ECO:0000313" key="13">
    <source>
        <dbReference type="EMBL" id="OEV04224.1"/>
    </source>
</evidence>
<dbReference type="Proteomes" id="UP000176101">
    <property type="component" value="Unassembled WGS sequence"/>
</dbReference>
<dbReference type="GO" id="GO:0071500">
    <property type="term" value="P:cellular response to nitrosative stress"/>
    <property type="evidence" value="ECO:0007669"/>
    <property type="project" value="TreeGrafter"/>
</dbReference>
<comment type="catalytic activity">
    <reaction evidence="9">
        <text>2 nitric oxide + NADPH + 2 O2 = 2 nitrate + NADP(+) + H(+)</text>
        <dbReference type="Rhea" id="RHEA:19465"/>
        <dbReference type="ChEBI" id="CHEBI:15378"/>
        <dbReference type="ChEBI" id="CHEBI:15379"/>
        <dbReference type="ChEBI" id="CHEBI:16480"/>
        <dbReference type="ChEBI" id="CHEBI:17632"/>
        <dbReference type="ChEBI" id="CHEBI:57783"/>
        <dbReference type="ChEBI" id="CHEBI:58349"/>
        <dbReference type="EC" id="1.14.12.17"/>
    </reaction>
</comment>
<dbReference type="Gene3D" id="1.10.490.10">
    <property type="entry name" value="Globins"/>
    <property type="match status" value="1"/>
</dbReference>
<dbReference type="RefSeq" id="WP_070195971.1">
    <property type="nucleotide sequence ID" value="NZ_LJGU01000114.1"/>
</dbReference>
<dbReference type="Gene3D" id="3.40.50.80">
    <property type="entry name" value="Nucleotide-binding domain of ferredoxin-NADP reductase (FNR) module"/>
    <property type="match status" value="1"/>
</dbReference>
<evidence type="ECO:0000259" key="11">
    <source>
        <dbReference type="PROSITE" id="PS01033"/>
    </source>
</evidence>
<dbReference type="GO" id="GO:0020037">
    <property type="term" value="F:heme binding"/>
    <property type="evidence" value="ECO:0007669"/>
    <property type="project" value="InterPro"/>
</dbReference>
<dbReference type="EC" id="1.14.12.17" evidence="2"/>
<dbReference type="Pfam" id="PF00175">
    <property type="entry name" value="NAD_binding_1"/>
    <property type="match status" value="1"/>
</dbReference>
<dbReference type="PANTHER" id="PTHR43396:SF3">
    <property type="entry name" value="FLAVOHEMOPROTEIN"/>
    <property type="match status" value="1"/>
</dbReference>
<comment type="caution">
    <text evidence="13">The sequence shown here is derived from an EMBL/GenBank/DDBJ whole genome shotgun (WGS) entry which is preliminary data.</text>
</comment>
<comment type="catalytic activity">
    <reaction evidence="8">
        <text>2 nitric oxide + NADH + 2 O2 = 2 nitrate + NAD(+) + H(+)</text>
        <dbReference type="Rhea" id="RHEA:19469"/>
        <dbReference type="ChEBI" id="CHEBI:15378"/>
        <dbReference type="ChEBI" id="CHEBI:15379"/>
        <dbReference type="ChEBI" id="CHEBI:16480"/>
        <dbReference type="ChEBI" id="CHEBI:17632"/>
        <dbReference type="ChEBI" id="CHEBI:57540"/>
        <dbReference type="ChEBI" id="CHEBI:57945"/>
        <dbReference type="EC" id="1.14.12.17"/>
    </reaction>
</comment>
<protein>
    <recommendedName>
        <fullName evidence="2">nitric oxide dioxygenase</fullName>
        <ecNumber evidence="2">1.14.12.17</ecNumber>
    </recommendedName>
</protein>
<comment type="similarity">
    <text evidence="1">In the C-terminal section; belongs to the flavoprotein pyridine nucleotide cytochrome reductase family.</text>
</comment>
<evidence type="ECO:0000256" key="4">
    <source>
        <dbReference type="ARBA" id="ARBA00022621"/>
    </source>
</evidence>
<keyword evidence="10" id="KW-0813">Transport</keyword>
<accession>A0A1E7KK35</accession>
<dbReference type="InterPro" id="IPR000971">
    <property type="entry name" value="Globin"/>
</dbReference>
<dbReference type="GO" id="GO:0051537">
    <property type="term" value="F:2 iron, 2 sulfur cluster binding"/>
    <property type="evidence" value="ECO:0007669"/>
    <property type="project" value="UniProtKB-KW"/>
</dbReference>
<dbReference type="GO" id="GO:0005344">
    <property type="term" value="F:oxygen carrier activity"/>
    <property type="evidence" value="ECO:0007669"/>
    <property type="project" value="UniProtKB-KW"/>
</dbReference>
<dbReference type="SUPFAM" id="SSF52343">
    <property type="entry name" value="Ferredoxin reductase-like, C-terminal NADP-linked domain"/>
    <property type="match status" value="1"/>
</dbReference>
<organism evidence="13 14">
    <name type="scientific">Streptomyces oceani</name>
    <dbReference type="NCBI Taxonomy" id="1075402"/>
    <lineage>
        <taxon>Bacteria</taxon>
        <taxon>Bacillati</taxon>
        <taxon>Actinomycetota</taxon>
        <taxon>Actinomycetes</taxon>
        <taxon>Kitasatosporales</taxon>
        <taxon>Streptomycetaceae</taxon>
        <taxon>Streptomyces</taxon>
    </lineage>
</organism>
<keyword evidence="7" id="KW-0520">NAD</keyword>
<dbReference type="InterPro" id="IPR017927">
    <property type="entry name" value="FAD-bd_FR_type"/>
</dbReference>
<evidence type="ECO:0000313" key="14">
    <source>
        <dbReference type="Proteomes" id="UP000176101"/>
    </source>
</evidence>
<sequence>MLSEESAATIRATLPTVSAAVDEITTLLYERMFAEHPELRRDLFNRGNQANGAQQRALAGAIATFASALVERPGVRPDALLSRVAHKHASLGITSDQYVIVHRHLFAAIREVLGTAVTEKVARAWDEVYWLMAGALIALESRLYAESGTPDGDVWRTYEVIDRHPETADTEAFVVRPTDGSPVPASKPGQYVSVRLEMPDGARQIRQYSLTDNASTQALRFAVRRVTGDPDGEVSHGLHERVRPGDTLRISLPRGDVQLDDSERPVLLASAGIGCTPMISMLNGLAATDSARRVIALHADRSERTHAFRADLEQLVGKLSHATQHVWYETPEGPWPSDRTGRMDLSTLELPAHAVAYLCGPLPFLRSCHAQLLAQGLAPADSHYEVFGPDLVLDQD</sequence>
<feature type="domain" description="Globin" evidence="11">
    <location>
        <begin position="1"/>
        <end position="141"/>
    </location>
</feature>
<evidence type="ECO:0000256" key="7">
    <source>
        <dbReference type="ARBA" id="ARBA00023027"/>
    </source>
</evidence>
<dbReference type="InterPro" id="IPR012292">
    <property type="entry name" value="Globin/Proto"/>
</dbReference>
<dbReference type="PATRIC" id="fig|1075402.3.peg.4504"/>
<dbReference type="SUPFAM" id="SSF63380">
    <property type="entry name" value="Riboflavin synthase domain-like"/>
    <property type="match status" value="1"/>
</dbReference>
<evidence type="ECO:0000256" key="2">
    <source>
        <dbReference type="ARBA" id="ARBA00012229"/>
    </source>
</evidence>
<dbReference type="PROSITE" id="PS51384">
    <property type="entry name" value="FAD_FR"/>
    <property type="match status" value="1"/>
</dbReference>
<evidence type="ECO:0000256" key="9">
    <source>
        <dbReference type="ARBA" id="ARBA00049433"/>
    </source>
</evidence>
<feature type="domain" description="FAD-binding FR-type" evidence="12">
    <location>
        <begin position="153"/>
        <end position="260"/>
    </location>
</feature>
<keyword evidence="4 10" id="KW-0561">Oxygen transport</keyword>
<dbReference type="GO" id="GO:0046872">
    <property type="term" value="F:metal ion binding"/>
    <property type="evidence" value="ECO:0007669"/>
    <property type="project" value="UniProtKB-KW"/>
</dbReference>
<dbReference type="EMBL" id="LJGU01000114">
    <property type="protein sequence ID" value="OEV04224.1"/>
    <property type="molecule type" value="Genomic_DNA"/>
</dbReference>
<evidence type="ECO:0000256" key="10">
    <source>
        <dbReference type="RuleBase" id="RU000356"/>
    </source>
</evidence>
<evidence type="ECO:0000256" key="5">
    <source>
        <dbReference type="ARBA" id="ARBA00022723"/>
    </source>
</evidence>
<dbReference type="OrthoDB" id="9801223at2"/>
<keyword evidence="5" id="KW-0479">Metal-binding</keyword>
<keyword evidence="3 10" id="KW-0349">Heme</keyword>
<dbReference type="InterPro" id="IPR017938">
    <property type="entry name" value="Riboflavin_synthase-like_b-brl"/>
</dbReference>
<evidence type="ECO:0000256" key="8">
    <source>
        <dbReference type="ARBA" id="ARBA00048649"/>
    </source>
</evidence>
<dbReference type="GO" id="GO:0071949">
    <property type="term" value="F:FAD binding"/>
    <property type="evidence" value="ECO:0007669"/>
    <property type="project" value="TreeGrafter"/>
</dbReference>
<keyword evidence="6" id="KW-0408">Iron</keyword>
<dbReference type="GO" id="GO:0046210">
    <property type="term" value="P:nitric oxide catabolic process"/>
    <property type="evidence" value="ECO:0007669"/>
    <property type="project" value="TreeGrafter"/>
</dbReference>